<evidence type="ECO:0000256" key="9">
    <source>
        <dbReference type="SAM" id="Phobius"/>
    </source>
</evidence>
<dbReference type="GO" id="GO:0005886">
    <property type="term" value="C:plasma membrane"/>
    <property type="evidence" value="ECO:0007669"/>
    <property type="project" value="UniProtKB-SubCell"/>
</dbReference>
<dbReference type="PANTHER" id="PTHR46182:SF2">
    <property type="entry name" value="FI19480P1"/>
    <property type="match status" value="1"/>
</dbReference>
<dbReference type="InterPro" id="IPR029865">
    <property type="entry name" value="KIAA0319-like"/>
</dbReference>
<protein>
    <submittedName>
        <fullName evidence="11">Dyslexia-associated protein KIAA0319-like protein</fullName>
    </submittedName>
</protein>
<dbReference type="InterPro" id="IPR013980">
    <property type="entry name" value="MANSC_dom"/>
</dbReference>
<dbReference type="PROSITE" id="PS01186">
    <property type="entry name" value="EGF_2"/>
    <property type="match status" value="1"/>
</dbReference>
<organism evidence="11 12">
    <name type="scientific">Caerostris darwini</name>
    <dbReference type="NCBI Taxonomy" id="1538125"/>
    <lineage>
        <taxon>Eukaryota</taxon>
        <taxon>Metazoa</taxon>
        <taxon>Ecdysozoa</taxon>
        <taxon>Arthropoda</taxon>
        <taxon>Chelicerata</taxon>
        <taxon>Arachnida</taxon>
        <taxon>Araneae</taxon>
        <taxon>Araneomorphae</taxon>
        <taxon>Entelegynae</taxon>
        <taxon>Araneoidea</taxon>
        <taxon>Araneidae</taxon>
        <taxon>Caerostris</taxon>
    </lineage>
</organism>
<dbReference type="Pfam" id="PF22352">
    <property type="entry name" value="K319L-like_PKD"/>
    <property type="match status" value="5"/>
</dbReference>
<keyword evidence="12" id="KW-1185">Reference proteome</keyword>
<evidence type="ECO:0000256" key="7">
    <source>
        <dbReference type="ARBA" id="ARBA00023180"/>
    </source>
</evidence>
<comment type="subcellular location">
    <subcellularLocation>
        <location evidence="1">Cell membrane</location>
    </subcellularLocation>
</comment>
<keyword evidence="6 9" id="KW-0472">Membrane</keyword>
<feature type="domain" description="EGF-like" evidence="10">
    <location>
        <begin position="162"/>
        <end position="205"/>
    </location>
</feature>
<feature type="transmembrane region" description="Helical" evidence="9">
    <location>
        <begin position="872"/>
        <end position="894"/>
    </location>
</feature>
<evidence type="ECO:0000256" key="2">
    <source>
        <dbReference type="ARBA" id="ARBA00022475"/>
    </source>
</evidence>
<evidence type="ECO:0000256" key="5">
    <source>
        <dbReference type="ARBA" id="ARBA00022989"/>
    </source>
</evidence>
<keyword evidence="4" id="KW-0677">Repeat</keyword>
<dbReference type="InterPro" id="IPR013783">
    <property type="entry name" value="Ig-like_fold"/>
</dbReference>
<comment type="caution">
    <text evidence="11">The sequence shown here is derived from an EMBL/GenBank/DDBJ whole genome shotgun (WGS) entry which is preliminary data.</text>
</comment>
<dbReference type="FunFam" id="2.60.40.10:FF:000257">
    <property type="entry name" value="Dyslexia-associated protein KIAA0319-like"/>
    <property type="match status" value="1"/>
</dbReference>
<dbReference type="GO" id="GO:0031410">
    <property type="term" value="C:cytoplasmic vesicle"/>
    <property type="evidence" value="ECO:0007669"/>
    <property type="project" value="TreeGrafter"/>
</dbReference>
<evidence type="ECO:0000313" key="11">
    <source>
        <dbReference type="EMBL" id="GIY47716.1"/>
    </source>
</evidence>
<evidence type="ECO:0000256" key="4">
    <source>
        <dbReference type="ARBA" id="ARBA00022737"/>
    </source>
</evidence>
<keyword evidence="8" id="KW-0245">EGF-like domain</keyword>
<gene>
    <name evidence="11" type="primary">Kiaa0319l</name>
    <name evidence="11" type="ORF">CDAR_124101</name>
</gene>
<evidence type="ECO:0000313" key="12">
    <source>
        <dbReference type="Proteomes" id="UP001054837"/>
    </source>
</evidence>
<evidence type="ECO:0000256" key="3">
    <source>
        <dbReference type="ARBA" id="ARBA00022692"/>
    </source>
</evidence>
<dbReference type="Pfam" id="PF23597">
    <property type="entry name" value="KIAA0319_N"/>
    <property type="match status" value="1"/>
</dbReference>
<reference evidence="11 12" key="1">
    <citation type="submission" date="2021-06" db="EMBL/GenBank/DDBJ databases">
        <title>Caerostris darwini draft genome.</title>
        <authorList>
            <person name="Kono N."/>
            <person name="Arakawa K."/>
        </authorList>
    </citation>
    <scope>NUCLEOTIDE SEQUENCE [LARGE SCALE GENOMIC DNA]</scope>
</reference>
<evidence type="ECO:0000256" key="6">
    <source>
        <dbReference type="ARBA" id="ARBA00023136"/>
    </source>
</evidence>
<dbReference type="InterPro" id="IPR056502">
    <property type="entry name" value="KIAA0319-like_C"/>
</dbReference>
<accession>A0AAV4TRS1</accession>
<dbReference type="AlphaFoldDB" id="A0AAV4TRS1"/>
<dbReference type="SMART" id="SM00089">
    <property type="entry name" value="PKD"/>
    <property type="match status" value="5"/>
</dbReference>
<dbReference type="CDD" id="cd00146">
    <property type="entry name" value="PKD"/>
    <property type="match status" value="1"/>
</dbReference>
<dbReference type="Pfam" id="PF23620">
    <property type="entry name" value="KIAA0319"/>
    <property type="match status" value="1"/>
</dbReference>
<evidence type="ECO:0000259" key="10">
    <source>
        <dbReference type="PROSITE" id="PS50026"/>
    </source>
</evidence>
<dbReference type="PROSITE" id="PS50026">
    <property type="entry name" value="EGF_3"/>
    <property type="match status" value="1"/>
</dbReference>
<keyword evidence="7" id="KW-0325">Glycoprotein</keyword>
<dbReference type="InterPro" id="IPR022409">
    <property type="entry name" value="PKD/Chitinase_dom"/>
</dbReference>
<dbReference type="Gene3D" id="2.60.40.10">
    <property type="entry name" value="Immunoglobulins"/>
    <property type="match status" value="5"/>
</dbReference>
<comment type="caution">
    <text evidence="8">Lacks conserved residue(s) required for the propagation of feature annotation.</text>
</comment>
<dbReference type="SUPFAM" id="SSF49299">
    <property type="entry name" value="PKD domain"/>
    <property type="match status" value="3"/>
</dbReference>
<sequence length="965" mass="108688">MKTINLQIIYFLLIGVIFALFRLHSACTSSNSTNIPFFRSTPYGNLSSITLKKISKNITYHNCIIACCDDNNCNAVFLLNNICYTLRCPSYNICRPLKRKEKKYENSLVAFVRTSKGKKHLFRDKFNYDKNENLPFQDNYTDLKKTSQTKLNLNYSNISTPELQFCQYEIPNECPHHEECIQLNNNSGICHCMKGYERNVQGICELQYSASFSNLSITLSSPTALNESSSLEESLTENLVSVATSEITHLVVSAGDNVTLHLPKNEVILSAYAFMQPEGNNENLKYEWTLISHPKGDETGIMQDQNTKNLKLSKLRTGLYIFKVTVTSGNISGESMVNVTVTSFKQENKPPVAIIQPANVTLKLPNKDTVLDGSFSTDDEKIVRYQWEVLEVPIGYSVQLNETPTLQLKNLIPGFYRFKLNVTDSKSAWNSTIANVTVQKETDYPPTANAESEVVIYLPQNEVTLNGNLSTDDKGIKSWEWKKSPDTDKAVDMEGTNGPYLHLSKLEIGVYKFVLKVTDTADQTSSTEVHLFVKPESNTLVANAGTNQKVTLPLHQPVILNGTASKYNIKIKKWRWEEIMGPKPAVLIHGNTSVAEVTGLIPGYYQFMLSIYDEKNDHSSSTVNITVLQIRNMAPKANAGGDKSIILPCDLIVINGSLSSDDVAIAKYHWTRDPISLAAGSVIENSDETAVLKLIGLVPGRYLFHLTVFDFQGASSSDTASLIVESPKHLMDHVEIMINADINFFTQDQKDSLLSQLQFLMHETGHFKINLIKLYSEYRTDRVILVFTVESYNRHILRGTDVVSLLKKKLQKNKSLLEVEVLSVDTVVCQNKCSGHGFCNPNTKHCVCDAFWMQDIMRYYFGDKESNCDWSILYFFIELLIIVFILAGMVYYLFSRMICCKSENDHPYTLLDYLIASDKESDSKVKKRSLTSDSASDVIYEPRNKTLNAKAKSNGITKLNRNCNA</sequence>
<dbReference type="Proteomes" id="UP001054837">
    <property type="component" value="Unassembled WGS sequence"/>
</dbReference>
<dbReference type="InterPro" id="IPR035986">
    <property type="entry name" value="PKD_dom_sf"/>
</dbReference>
<evidence type="ECO:0000256" key="8">
    <source>
        <dbReference type="PROSITE-ProRule" id="PRU00076"/>
    </source>
</evidence>
<keyword evidence="2" id="KW-1003">Cell membrane</keyword>
<dbReference type="InterPro" id="IPR000742">
    <property type="entry name" value="EGF"/>
</dbReference>
<dbReference type="PANTHER" id="PTHR46182">
    <property type="entry name" value="FI19480P1"/>
    <property type="match status" value="1"/>
</dbReference>
<dbReference type="GO" id="GO:0001764">
    <property type="term" value="P:neuron migration"/>
    <property type="evidence" value="ECO:0007669"/>
    <property type="project" value="TreeGrafter"/>
</dbReference>
<keyword evidence="3 9" id="KW-0812">Transmembrane</keyword>
<name>A0AAV4TRS1_9ARAC</name>
<evidence type="ECO:0000256" key="1">
    <source>
        <dbReference type="ARBA" id="ARBA00004236"/>
    </source>
</evidence>
<dbReference type="FunFam" id="2.60.40.10:FF:000061">
    <property type="entry name" value="Dyslexia-associated protein KIAA0319 homolog"/>
    <property type="match status" value="2"/>
</dbReference>
<keyword evidence="5 9" id="KW-1133">Transmembrane helix</keyword>
<proteinExistence type="predicted"/>
<dbReference type="EMBL" id="BPLQ01009992">
    <property type="protein sequence ID" value="GIY47716.1"/>
    <property type="molecule type" value="Genomic_DNA"/>
</dbReference>